<dbReference type="PANTHER" id="PTHR32468:SF0">
    <property type="entry name" value="K(+)_H(+) ANTIPORTER 1"/>
    <property type="match status" value="1"/>
</dbReference>
<feature type="transmembrane region" description="Helical" evidence="8">
    <location>
        <begin position="37"/>
        <end position="61"/>
    </location>
</feature>
<accession>A0A2W5K6I3</accession>
<evidence type="ECO:0000259" key="9">
    <source>
        <dbReference type="Pfam" id="PF00999"/>
    </source>
</evidence>
<feature type="transmembrane region" description="Helical" evidence="8">
    <location>
        <begin position="133"/>
        <end position="156"/>
    </location>
</feature>
<dbReference type="GO" id="GO:0015297">
    <property type="term" value="F:antiporter activity"/>
    <property type="evidence" value="ECO:0007669"/>
    <property type="project" value="UniProtKB-KW"/>
</dbReference>
<organism evidence="10 11">
    <name type="scientific">Rhodanobacter denitrificans</name>
    <dbReference type="NCBI Taxonomy" id="666685"/>
    <lineage>
        <taxon>Bacteria</taxon>
        <taxon>Pseudomonadati</taxon>
        <taxon>Pseudomonadota</taxon>
        <taxon>Gammaproteobacteria</taxon>
        <taxon>Lysobacterales</taxon>
        <taxon>Rhodanobacteraceae</taxon>
        <taxon>Rhodanobacter</taxon>
    </lineage>
</organism>
<reference evidence="10 11" key="1">
    <citation type="submission" date="2017-08" db="EMBL/GenBank/DDBJ databases">
        <title>Infants hospitalized years apart are colonized by the same room-sourced microbial strains.</title>
        <authorList>
            <person name="Brooks B."/>
            <person name="Olm M.R."/>
            <person name="Firek B.A."/>
            <person name="Baker R."/>
            <person name="Thomas B.C."/>
            <person name="Morowitz M.J."/>
            <person name="Banfield J.F."/>
        </authorList>
    </citation>
    <scope>NUCLEOTIDE SEQUENCE [LARGE SCALE GENOMIC DNA]</scope>
    <source>
        <strain evidence="10">S2_005_003_R2_42</strain>
    </source>
</reference>
<feature type="transmembrane region" description="Helical" evidence="8">
    <location>
        <begin position="284"/>
        <end position="303"/>
    </location>
</feature>
<dbReference type="Proteomes" id="UP000249046">
    <property type="component" value="Unassembled WGS sequence"/>
</dbReference>
<evidence type="ECO:0000256" key="2">
    <source>
        <dbReference type="ARBA" id="ARBA00022448"/>
    </source>
</evidence>
<evidence type="ECO:0000256" key="8">
    <source>
        <dbReference type="SAM" id="Phobius"/>
    </source>
</evidence>
<dbReference type="EMBL" id="QFPO01000011">
    <property type="protein sequence ID" value="PZQ12852.1"/>
    <property type="molecule type" value="Genomic_DNA"/>
</dbReference>
<evidence type="ECO:0000256" key="3">
    <source>
        <dbReference type="ARBA" id="ARBA00022449"/>
    </source>
</evidence>
<feature type="transmembrane region" description="Helical" evidence="8">
    <location>
        <begin position="197"/>
        <end position="218"/>
    </location>
</feature>
<dbReference type="InterPro" id="IPR050794">
    <property type="entry name" value="CPA2_transporter"/>
</dbReference>
<keyword evidence="6" id="KW-0406">Ion transport</keyword>
<dbReference type="AlphaFoldDB" id="A0A2W5K6I3"/>
<feature type="transmembrane region" description="Helical" evidence="8">
    <location>
        <begin position="168"/>
        <end position="191"/>
    </location>
</feature>
<keyword evidence="2" id="KW-0813">Transport</keyword>
<keyword evidence="5 8" id="KW-1133">Transmembrane helix</keyword>
<feature type="transmembrane region" description="Helical" evidence="8">
    <location>
        <begin position="239"/>
        <end position="272"/>
    </location>
</feature>
<feature type="transmembrane region" description="Helical" evidence="8">
    <location>
        <begin position="379"/>
        <end position="402"/>
    </location>
</feature>
<sequence length="416" mass="43308">MNAPTLLLVQLTTILIAARLCGFVLKRIGQPPVIGEMAAGLLLGPIVFGAWLPDLHALVFAQASLPALSGLGTVGVALFMFLVGLELRAPDGTRAQLRSAALVGGLGVAVPLLLGLAVSPFLHPRYAPDGVPFWPFALFVAAAMSVTAFPVLARILRDRSLTRSVPGRLALSAAVIDDGCVWILLAFVLALSRGGSASGVLVTVLGAAVLVAVVFLLLRPLYARLLRPRSGRGELPAAAFAWIVIGCVACAAFAEWIELHAVFGAFLFGIALPRDDRLLDALTTRIEPIAVVFLMPVVFALAGQNTTPGAFVGAGLGAAALVLAVAIVGKIAGCATGARLSGHGWRDSLAVGSLMNARGLMELIVIKIGYEAGLIGPELFTMLFVMTLLTTFMASPLVSLFHRHDAALPAGRETHS</sequence>
<feature type="transmembrane region" description="Helical" evidence="8">
    <location>
        <begin position="99"/>
        <end position="121"/>
    </location>
</feature>
<evidence type="ECO:0000256" key="4">
    <source>
        <dbReference type="ARBA" id="ARBA00022692"/>
    </source>
</evidence>
<dbReference type="GO" id="GO:1902600">
    <property type="term" value="P:proton transmembrane transport"/>
    <property type="evidence" value="ECO:0007669"/>
    <property type="project" value="InterPro"/>
</dbReference>
<keyword evidence="7 8" id="KW-0472">Membrane</keyword>
<feature type="transmembrane region" description="Helical" evidence="8">
    <location>
        <begin position="6"/>
        <end position="25"/>
    </location>
</feature>
<evidence type="ECO:0000256" key="7">
    <source>
        <dbReference type="ARBA" id="ARBA00023136"/>
    </source>
</evidence>
<keyword evidence="4 8" id="KW-0812">Transmembrane</keyword>
<evidence type="ECO:0000256" key="5">
    <source>
        <dbReference type="ARBA" id="ARBA00022989"/>
    </source>
</evidence>
<dbReference type="InterPro" id="IPR006153">
    <property type="entry name" value="Cation/H_exchanger_TM"/>
</dbReference>
<feature type="domain" description="Cation/H+ exchanger transmembrane" evidence="9">
    <location>
        <begin position="16"/>
        <end position="397"/>
    </location>
</feature>
<evidence type="ECO:0000313" key="11">
    <source>
        <dbReference type="Proteomes" id="UP000249046"/>
    </source>
</evidence>
<dbReference type="GO" id="GO:0016020">
    <property type="term" value="C:membrane"/>
    <property type="evidence" value="ECO:0007669"/>
    <property type="project" value="UniProtKB-SubCell"/>
</dbReference>
<feature type="transmembrane region" description="Helical" evidence="8">
    <location>
        <begin position="67"/>
        <end position="87"/>
    </location>
</feature>
<gene>
    <name evidence="10" type="ORF">DI564_12450</name>
</gene>
<comment type="subcellular location">
    <subcellularLocation>
        <location evidence="1">Membrane</location>
        <topology evidence="1">Multi-pass membrane protein</topology>
    </subcellularLocation>
</comment>
<evidence type="ECO:0000313" key="10">
    <source>
        <dbReference type="EMBL" id="PZQ12852.1"/>
    </source>
</evidence>
<evidence type="ECO:0000256" key="1">
    <source>
        <dbReference type="ARBA" id="ARBA00004141"/>
    </source>
</evidence>
<proteinExistence type="predicted"/>
<dbReference type="Pfam" id="PF00999">
    <property type="entry name" value="Na_H_Exchanger"/>
    <property type="match status" value="1"/>
</dbReference>
<dbReference type="PANTHER" id="PTHR32468">
    <property type="entry name" value="CATION/H + ANTIPORTER"/>
    <property type="match status" value="1"/>
</dbReference>
<comment type="caution">
    <text evidence="10">The sequence shown here is derived from an EMBL/GenBank/DDBJ whole genome shotgun (WGS) entry which is preliminary data.</text>
</comment>
<feature type="transmembrane region" description="Helical" evidence="8">
    <location>
        <begin position="310"/>
        <end position="332"/>
    </location>
</feature>
<keyword evidence="3" id="KW-0050">Antiport</keyword>
<protein>
    <submittedName>
        <fullName evidence="10">Cation/H(+) antiporter</fullName>
    </submittedName>
</protein>
<evidence type="ECO:0000256" key="6">
    <source>
        <dbReference type="ARBA" id="ARBA00023065"/>
    </source>
</evidence>
<name>A0A2W5K6I3_9GAMM</name>
<dbReference type="InterPro" id="IPR038770">
    <property type="entry name" value="Na+/solute_symporter_sf"/>
</dbReference>
<dbReference type="Gene3D" id="1.20.1530.20">
    <property type="match status" value="1"/>
</dbReference>